<evidence type="ECO:0000256" key="8">
    <source>
        <dbReference type="ARBA" id="ARBA00037387"/>
    </source>
</evidence>
<organism evidence="12 13">
    <name type="scientific">Lysinibacillus contaminans</name>
    <dbReference type="NCBI Taxonomy" id="1293441"/>
    <lineage>
        <taxon>Bacteria</taxon>
        <taxon>Bacillati</taxon>
        <taxon>Bacillota</taxon>
        <taxon>Bacilli</taxon>
        <taxon>Bacillales</taxon>
        <taxon>Bacillaceae</taxon>
        <taxon>Lysinibacillus</taxon>
    </lineage>
</organism>
<keyword evidence="13" id="KW-1185">Reference proteome</keyword>
<keyword evidence="2" id="KW-0813">Transport</keyword>
<keyword evidence="7" id="KW-0418">Kinase</keyword>
<dbReference type="PROSITE" id="PS51094">
    <property type="entry name" value="PTS_EIIA_TYPE_2"/>
    <property type="match status" value="1"/>
</dbReference>
<comment type="subcellular location">
    <subcellularLocation>
        <location evidence="1">Cytoplasm</location>
    </subcellularLocation>
</comment>
<evidence type="ECO:0000256" key="10">
    <source>
        <dbReference type="ARBA" id="ARBA00042072"/>
    </source>
</evidence>
<evidence type="ECO:0000256" key="1">
    <source>
        <dbReference type="ARBA" id="ARBA00004496"/>
    </source>
</evidence>
<evidence type="ECO:0000256" key="3">
    <source>
        <dbReference type="ARBA" id="ARBA00022490"/>
    </source>
</evidence>
<keyword evidence="6" id="KW-0598">Phosphotransferase system</keyword>
<keyword evidence="4" id="KW-0597">Phosphoprotein</keyword>
<evidence type="ECO:0000256" key="9">
    <source>
        <dbReference type="ARBA" id="ARBA00041175"/>
    </source>
</evidence>
<evidence type="ECO:0000256" key="5">
    <source>
        <dbReference type="ARBA" id="ARBA00022679"/>
    </source>
</evidence>
<accession>A0ABR5K3B1</accession>
<dbReference type="EMBL" id="LGRV01000003">
    <property type="protein sequence ID" value="KOS69211.1"/>
    <property type="molecule type" value="Genomic_DNA"/>
</dbReference>
<evidence type="ECO:0000256" key="7">
    <source>
        <dbReference type="ARBA" id="ARBA00022777"/>
    </source>
</evidence>
<evidence type="ECO:0000256" key="2">
    <source>
        <dbReference type="ARBA" id="ARBA00022448"/>
    </source>
</evidence>
<dbReference type="InterPro" id="IPR002178">
    <property type="entry name" value="PTS_EIIA_type-2_dom"/>
</dbReference>
<proteinExistence type="predicted"/>
<dbReference type="PANTHER" id="PTHR36203">
    <property type="entry name" value="ASCORBATE-SPECIFIC PTS SYSTEM EIIA COMPONENT"/>
    <property type="match status" value="1"/>
</dbReference>
<comment type="function">
    <text evidence="8">The phosphoenolpyruvate-dependent sugar phosphotransferase system (sugar PTS), a major carbohydrate active transport system, catalyzes the phosphorylation of incoming sugar substrates concomitantly with their translocation across the cell membrane. The enzyme II UlaABC PTS system is involved in ascorbate transport.</text>
</comment>
<evidence type="ECO:0000256" key="4">
    <source>
        <dbReference type="ARBA" id="ARBA00022553"/>
    </source>
</evidence>
<dbReference type="InterPro" id="IPR016152">
    <property type="entry name" value="PTrfase/Anion_transptr"/>
</dbReference>
<evidence type="ECO:0000313" key="13">
    <source>
        <dbReference type="Proteomes" id="UP000050668"/>
    </source>
</evidence>
<dbReference type="PANTHER" id="PTHR36203:SF1">
    <property type="entry name" value="ASCORBATE-SPECIFIC PTS SYSTEM EIIA COMPONENT"/>
    <property type="match status" value="1"/>
</dbReference>
<evidence type="ECO:0000313" key="12">
    <source>
        <dbReference type="EMBL" id="KOS69211.1"/>
    </source>
</evidence>
<gene>
    <name evidence="12" type="ORF">AEA09_12065</name>
</gene>
<sequence length="152" mass="17112">MLTELLNKDTIQIANEVDNWQDAIRLASAPLLQQNKIENRYIQAMIHSIEEHGPYVVLTPKVAIPHARPTEGVKALSMSLLSLQKPVLFGPDKPVFLIFVLAATDSESHLQALIDLTQVLYEPTQIDNIIACQHSDDILKNLKQYSTEERKS</sequence>
<keyword evidence="3" id="KW-0963">Cytoplasm</keyword>
<dbReference type="RefSeq" id="WP_053584073.1">
    <property type="nucleotide sequence ID" value="NZ_LGRV01000003.1"/>
</dbReference>
<dbReference type="CDD" id="cd00211">
    <property type="entry name" value="PTS_IIA_fru"/>
    <property type="match status" value="1"/>
</dbReference>
<comment type="caution">
    <text evidence="12">The sequence shown here is derived from an EMBL/GenBank/DDBJ whole genome shotgun (WGS) entry which is preliminary data.</text>
</comment>
<name>A0ABR5K3B1_9BACI</name>
<evidence type="ECO:0000259" key="11">
    <source>
        <dbReference type="PROSITE" id="PS51094"/>
    </source>
</evidence>
<dbReference type="Gene3D" id="3.40.930.10">
    <property type="entry name" value="Mannitol-specific EII, Chain A"/>
    <property type="match status" value="1"/>
</dbReference>
<reference evidence="13" key="1">
    <citation type="submission" date="2015-07" db="EMBL/GenBank/DDBJ databases">
        <title>Fjat-14205 dsm 2895.</title>
        <authorList>
            <person name="Liu B."/>
            <person name="Wang J."/>
            <person name="Zhu Y."/>
            <person name="Liu G."/>
            <person name="Chen Q."/>
            <person name="Chen Z."/>
            <person name="Lan J."/>
            <person name="Che J."/>
            <person name="Ge C."/>
            <person name="Shi H."/>
            <person name="Pan Z."/>
            <person name="Liu X."/>
        </authorList>
    </citation>
    <scope>NUCLEOTIDE SEQUENCE [LARGE SCALE GENOMIC DNA]</scope>
    <source>
        <strain evidence="13">DSM 25560</strain>
    </source>
</reference>
<dbReference type="Pfam" id="PF00359">
    <property type="entry name" value="PTS_EIIA_2"/>
    <property type="match status" value="1"/>
</dbReference>
<feature type="domain" description="PTS EIIA type-2" evidence="11">
    <location>
        <begin position="4"/>
        <end position="145"/>
    </location>
</feature>
<keyword evidence="5" id="KW-0808">Transferase</keyword>
<dbReference type="SUPFAM" id="SSF55804">
    <property type="entry name" value="Phoshotransferase/anion transport protein"/>
    <property type="match status" value="1"/>
</dbReference>
<dbReference type="Proteomes" id="UP000050668">
    <property type="component" value="Unassembled WGS sequence"/>
</dbReference>
<evidence type="ECO:0000256" key="6">
    <source>
        <dbReference type="ARBA" id="ARBA00022683"/>
    </source>
</evidence>
<dbReference type="InterPro" id="IPR051351">
    <property type="entry name" value="Ascorbate-PTS_EIIA_comp"/>
</dbReference>
<protein>
    <recommendedName>
        <fullName evidence="9">Ascorbate-specific PTS system EIIA component</fullName>
    </recommendedName>
    <alternativeName>
        <fullName evidence="10">Ascorbate-specific phosphotransferase enzyme IIA component</fullName>
    </alternativeName>
</protein>